<evidence type="ECO:0000313" key="8">
    <source>
        <dbReference type="EMBL" id="MBC8533000.1"/>
    </source>
</evidence>
<gene>
    <name evidence="8" type="ORF">IAG03_03080</name>
</gene>
<dbReference type="RefSeq" id="WP_249318278.1">
    <property type="nucleotide sequence ID" value="NZ_JACRSN010000003.1"/>
</dbReference>
<dbReference type="NCBIfam" id="TIGR00255">
    <property type="entry name" value="YicC/YloC family endoribonuclease"/>
    <property type="match status" value="1"/>
</dbReference>
<dbReference type="InterPro" id="IPR005229">
    <property type="entry name" value="YicC/YloC-like"/>
</dbReference>
<feature type="domain" description="Endoribonuclease YicC-like N-terminal" evidence="6">
    <location>
        <begin position="2"/>
        <end position="156"/>
    </location>
</feature>
<keyword evidence="9" id="KW-1185">Reference proteome</keyword>
<name>A0A926HRP6_9FIRM</name>
<evidence type="ECO:0000256" key="4">
    <source>
        <dbReference type="ARBA" id="ARBA00022801"/>
    </source>
</evidence>
<dbReference type="EMBL" id="JACRSN010000003">
    <property type="protein sequence ID" value="MBC8533000.1"/>
    <property type="molecule type" value="Genomic_DNA"/>
</dbReference>
<comment type="cofactor">
    <cofactor evidence="1">
        <name>a divalent metal cation</name>
        <dbReference type="ChEBI" id="CHEBI:60240"/>
    </cofactor>
</comment>
<dbReference type="AlphaFoldDB" id="A0A926HRP6"/>
<reference evidence="8" key="1">
    <citation type="submission" date="2020-08" db="EMBL/GenBank/DDBJ databases">
        <title>Genome public.</title>
        <authorList>
            <person name="Liu C."/>
            <person name="Sun Q."/>
        </authorList>
    </citation>
    <scope>NUCLEOTIDE SEQUENCE</scope>
    <source>
        <strain evidence="8">NSJ-40</strain>
    </source>
</reference>
<accession>A0A926HRP6</accession>
<sequence>MVRSMTGYGRAEGAADGRNIVVEIKSVNHRYFEFSSRVTRGYGFLEEKLKSYLQERISRGKTDAYVSVEIPEDSAVVVQLNHPLAAGYLGAMRELSEKYGLANDVTVSVLSRYSDIFTVRKPPEDEAAVWNAVRQIADEAIARFIAMRETEGARLREDVCARAETIRSIVEKIEARSPQTVAEYRQRLKNKIEELLNGATVDEQRLLTETAIFADKIAVEEETVRLRSHLKQLDEMMESGGAIGRKLDFLVQEMNREANTIGSKAVDSQIAYMVVDIKAEIEKIREQIQNIE</sequence>
<comment type="similarity">
    <text evidence="5">Belongs to the YicC/YloC family.</text>
</comment>
<evidence type="ECO:0000256" key="2">
    <source>
        <dbReference type="ARBA" id="ARBA00022722"/>
    </source>
</evidence>
<dbReference type="PANTHER" id="PTHR30636:SF3">
    <property type="entry name" value="UPF0701 PROTEIN YICC"/>
    <property type="match status" value="1"/>
</dbReference>
<dbReference type="InterPro" id="IPR013551">
    <property type="entry name" value="YicC-like_C"/>
</dbReference>
<dbReference type="Pfam" id="PF03755">
    <property type="entry name" value="YicC-like_N"/>
    <property type="match status" value="1"/>
</dbReference>
<proteinExistence type="inferred from homology"/>
<organism evidence="8 9">
    <name type="scientific">Yeguia hominis</name>
    <dbReference type="NCBI Taxonomy" id="2763662"/>
    <lineage>
        <taxon>Bacteria</taxon>
        <taxon>Bacillati</taxon>
        <taxon>Bacillota</taxon>
        <taxon>Clostridia</taxon>
        <taxon>Eubacteriales</taxon>
        <taxon>Yeguiaceae</taxon>
        <taxon>Yeguia</taxon>
    </lineage>
</organism>
<dbReference type="Pfam" id="PF08340">
    <property type="entry name" value="YicC-like_C"/>
    <property type="match status" value="1"/>
</dbReference>
<evidence type="ECO:0000256" key="1">
    <source>
        <dbReference type="ARBA" id="ARBA00001968"/>
    </source>
</evidence>
<dbReference type="GO" id="GO:0004521">
    <property type="term" value="F:RNA endonuclease activity"/>
    <property type="evidence" value="ECO:0007669"/>
    <property type="project" value="InterPro"/>
</dbReference>
<evidence type="ECO:0000256" key="3">
    <source>
        <dbReference type="ARBA" id="ARBA00022759"/>
    </source>
</evidence>
<keyword evidence="3" id="KW-0255">Endonuclease</keyword>
<comment type="caution">
    <text evidence="8">The sequence shown here is derived from an EMBL/GenBank/DDBJ whole genome shotgun (WGS) entry which is preliminary data.</text>
</comment>
<evidence type="ECO:0000313" key="9">
    <source>
        <dbReference type="Proteomes" id="UP000651482"/>
    </source>
</evidence>
<dbReference type="InterPro" id="IPR013527">
    <property type="entry name" value="YicC-like_N"/>
</dbReference>
<dbReference type="PANTHER" id="PTHR30636">
    <property type="entry name" value="UPF0701 PROTEIN YICC"/>
    <property type="match status" value="1"/>
</dbReference>
<evidence type="ECO:0000259" key="6">
    <source>
        <dbReference type="Pfam" id="PF03755"/>
    </source>
</evidence>
<keyword evidence="2" id="KW-0540">Nuclease</keyword>
<evidence type="ECO:0000256" key="5">
    <source>
        <dbReference type="ARBA" id="ARBA00035648"/>
    </source>
</evidence>
<feature type="domain" description="Endoribonuclease YicC-like C-terminal" evidence="7">
    <location>
        <begin position="173"/>
        <end position="292"/>
    </location>
</feature>
<protein>
    <submittedName>
        <fullName evidence="8">YicC family protein</fullName>
    </submittedName>
</protein>
<dbReference type="Proteomes" id="UP000651482">
    <property type="component" value="Unassembled WGS sequence"/>
</dbReference>
<evidence type="ECO:0000259" key="7">
    <source>
        <dbReference type="Pfam" id="PF08340"/>
    </source>
</evidence>
<dbReference type="GO" id="GO:0016787">
    <property type="term" value="F:hydrolase activity"/>
    <property type="evidence" value="ECO:0007669"/>
    <property type="project" value="UniProtKB-KW"/>
</dbReference>
<keyword evidence="4" id="KW-0378">Hydrolase</keyword>